<dbReference type="Proteomes" id="UP000830401">
    <property type="component" value="Chromosome"/>
</dbReference>
<feature type="transmembrane region" description="Helical" evidence="1">
    <location>
        <begin position="242"/>
        <end position="260"/>
    </location>
</feature>
<evidence type="ECO:0000313" key="3">
    <source>
        <dbReference type="EMBL" id="UOQ64619.1"/>
    </source>
</evidence>
<keyword evidence="1" id="KW-0472">Membrane</keyword>
<feature type="domain" description="SMODS and SLOG-associating 2TM effector" evidence="2">
    <location>
        <begin position="217"/>
        <end position="349"/>
    </location>
</feature>
<keyword evidence="1" id="KW-1133">Transmembrane helix</keyword>
<dbReference type="Pfam" id="PF18181">
    <property type="entry name" value="SLATT_1"/>
    <property type="match status" value="1"/>
</dbReference>
<dbReference type="InterPro" id="IPR040884">
    <property type="entry name" value="SLATT_1"/>
</dbReference>
<evidence type="ECO:0000259" key="2">
    <source>
        <dbReference type="Pfam" id="PF18181"/>
    </source>
</evidence>
<accession>A0ABY4G179</accession>
<protein>
    <recommendedName>
        <fullName evidence="2">SMODS and SLOG-associating 2TM effector domain-containing protein</fullName>
    </recommendedName>
</protein>
<evidence type="ECO:0000313" key="4">
    <source>
        <dbReference type="Proteomes" id="UP000830401"/>
    </source>
</evidence>
<dbReference type="RefSeq" id="WP_245118505.1">
    <property type="nucleotide sequence ID" value="NZ_CP095061.1"/>
</dbReference>
<feature type="transmembrane region" description="Helical" evidence="1">
    <location>
        <begin position="272"/>
        <end position="291"/>
    </location>
</feature>
<proteinExistence type="predicted"/>
<keyword evidence="1" id="KW-0812">Transmembrane</keyword>
<dbReference type="EMBL" id="CP095061">
    <property type="protein sequence ID" value="UOQ64619.1"/>
    <property type="molecule type" value="Genomic_DNA"/>
</dbReference>
<name>A0ABY4G179_9BACT</name>
<keyword evidence="4" id="KW-1185">Reference proteome</keyword>
<gene>
    <name evidence="3" type="ORF">MUN86_13635</name>
</gene>
<feature type="transmembrane region" description="Helical" evidence="1">
    <location>
        <begin position="54"/>
        <end position="78"/>
    </location>
</feature>
<sequence>MLPPLPSSKLPANHLTTTELATLADDLTSPETKSPHFKLFDEAAQQAQKKWRGLFQWSVFFLLFISFFSAATGLGPWLVTKRLLSSDPRILRLFDGIGVALTVLGVALEVGLQLYWRRRLAPWVFTRQHAEALRSAVWLYLFDLPLSTTGRAAPAAQADAAWQQWVADLAAANLRQLTAAGRPLPPLPTLAAEPTQELRDLRSRLRQVGLDEKLQAYCLARLSSQRTYFVGRAEELRNKAQFWHYFSYGILVVAFGWNLVRLLAIVQNWSSSISFFNFNFFLVLIGGAGLVKAYIETEGLEPLAARYQLVGDALLAQHKQCPQAPVSPDTFQHFITESERILRAETTEWTTRHG</sequence>
<organism evidence="3 4">
    <name type="scientific">Hymenobacter volaticus</name>
    <dbReference type="NCBI Taxonomy" id="2932254"/>
    <lineage>
        <taxon>Bacteria</taxon>
        <taxon>Pseudomonadati</taxon>
        <taxon>Bacteroidota</taxon>
        <taxon>Cytophagia</taxon>
        <taxon>Cytophagales</taxon>
        <taxon>Hymenobacteraceae</taxon>
        <taxon>Hymenobacter</taxon>
    </lineage>
</organism>
<evidence type="ECO:0000256" key="1">
    <source>
        <dbReference type="SAM" id="Phobius"/>
    </source>
</evidence>
<reference evidence="3" key="1">
    <citation type="submission" date="2022-04" db="EMBL/GenBank/DDBJ databases">
        <title>Hymenobacter sp. isolated from the air.</title>
        <authorList>
            <person name="Won M."/>
            <person name="Lee C.-M."/>
            <person name="Woen H.-Y."/>
            <person name="Kwon S.-W."/>
        </authorList>
    </citation>
    <scope>NUCLEOTIDE SEQUENCE</scope>
    <source>
        <strain evidence="3">5420S-77</strain>
    </source>
</reference>
<feature type="transmembrane region" description="Helical" evidence="1">
    <location>
        <begin position="90"/>
        <end position="112"/>
    </location>
</feature>